<evidence type="ECO:0000313" key="1">
    <source>
        <dbReference type="EMBL" id="RPB20132.1"/>
    </source>
</evidence>
<proteinExistence type="predicted"/>
<sequence>MIPPIHNAPERTRSLCRYGKSPPKYGYPDSTGPAFHQPCRPNLTPCIPPSQPISPAEVSKAEAGLATPSFLLPAAPRYQRSKHTPGRRFGDSVVIVFAARIARRDRESVFRYDSAAEVIKGVAFAPTHTTHTTHIWDRFSQHFAGEKTEC</sequence>
<accession>A0A3N4LFB9</accession>
<dbReference type="InParanoid" id="A0A3N4LFB9"/>
<dbReference type="AlphaFoldDB" id="A0A3N4LFB9"/>
<reference evidence="1 2" key="1">
    <citation type="journal article" date="2018" name="Nat. Ecol. Evol.">
        <title>Pezizomycetes genomes reveal the molecular basis of ectomycorrhizal truffle lifestyle.</title>
        <authorList>
            <person name="Murat C."/>
            <person name="Payen T."/>
            <person name="Noel B."/>
            <person name="Kuo A."/>
            <person name="Morin E."/>
            <person name="Chen J."/>
            <person name="Kohler A."/>
            <person name="Krizsan K."/>
            <person name="Balestrini R."/>
            <person name="Da Silva C."/>
            <person name="Montanini B."/>
            <person name="Hainaut M."/>
            <person name="Levati E."/>
            <person name="Barry K.W."/>
            <person name="Belfiori B."/>
            <person name="Cichocki N."/>
            <person name="Clum A."/>
            <person name="Dockter R.B."/>
            <person name="Fauchery L."/>
            <person name="Guy J."/>
            <person name="Iotti M."/>
            <person name="Le Tacon F."/>
            <person name="Lindquist E.A."/>
            <person name="Lipzen A."/>
            <person name="Malagnac F."/>
            <person name="Mello A."/>
            <person name="Molinier V."/>
            <person name="Miyauchi S."/>
            <person name="Poulain J."/>
            <person name="Riccioni C."/>
            <person name="Rubini A."/>
            <person name="Sitrit Y."/>
            <person name="Splivallo R."/>
            <person name="Traeger S."/>
            <person name="Wang M."/>
            <person name="Zifcakova L."/>
            <person name="Wipf D."/>
            <person name="Zambonelli A."/>
            <person name="Paolocci F."/>
            <person name="Nowrousian M."/>
            <person name="Ottonello S."/>
            <person name="Baldrian P."/>
            <person name="Spatafora J.W."/>
            <person name="Henrissat B."/>
            <person name="Nagy L.G."/>
            <person name="Aury J.M."/>
            <person name="Wincker P."/>
            <person name="Grigoriev I.V."/>
            <person name="Bonfante P."/>
            <person name="Martin F.M."/>
        </authorList>
    </citation>
    <scope>NUCLEOTIDE SEQUENCE [LARGE SCALE GENOMIC DNA]</scope>
    <source>
        <strain evidence="1 2">ATCC MYA-4762</strain>
    </source>
</reference>
<keyword evidence="2" id="KW-1185">Reference proteome</keyword>
<organism evidence="1 2">
    <name type="scientific">Terfezia boudieri ATCC MYA-4762</name>
    <dbReference type="NCBI Taxonomy" id="1051890"/>
    <lineage>
        <taxon>Eukaryota</taxon>
        <taxon>Fungi</taxon>
        <taxon>Dikarya</taxon>
        <taxon>Ascomycota</taxon>
        <taxon>Pezizomycotina</taxon>
        <taxon>Pezizomycetes</taxon>
        <taxon>Pezizales</taxon>
        <taxon>Pezizaceae</taxon>
        <taxon>Terfezia</taxon>
    </lineage>
</organism>
<dbReference type="Proteomes" id="UP000267821">
    <property type="component" value="Unassembled WGS sequence"/>
</dbReference>
<protein>
    <submittedName>
        <fullName evidence="1">Uncharacterized protein</fullName>
    </submittedName>
</protein>
<dbReference type="EMBL" id="ML121577">
    <property type="protein sequence ID" value="RPB20132.1"/>
    <property type="molecule type" value="Genomic_DNA"/>
</dbReference>
<gene>
    <name evidence="1" type="ORF">L211DRAFT_842055</name>
</gene>
<evidence type="ECO:0000313" key="2">
    <source>
        <dbReference type="Proteomes" id="UP000267821"/>
    </source>
</evidence>
<name>A0A3N4LFB9_9PEZI</name>